<sequence>MNYYHISTTTKSFYIFTLTLTAFSFKLELSNFELQELEYRLANHQAFSIFQPSSDLYYLETILKGLIPIPIIQSFQSFNISYKIASTTIIQILLDINEQIYNQI</sequence>
<keyword evidence="2" id="KW-1185">Reference proteome</keyword>
<protein>
    <submittedName>
        <fullName evidence="1">21077_t:CDS:1</fullName>
    </submittedName>
</protein>
<proteinExistence type="predicted"/>
<accession>A0ABM8VZY2</accession>
<comment type="caution">
    <text evidence="1">The sequence shown here is derived from an EMBL/GenBank/DDBJ whole genome shotgun (WGS) entry which is preliminary data.</text>
</comment>
<evidence type="ECO:0000313" key="2">
    <source>
        <dbReference type="Proteomes" id="UP000789901"/>
    </source>
</evidence>
<organism evidence="1 2">
    <name type="scientific">Gigaspora margarita</name>
    <dbReference type="NCBI Taxonomy" id="4874"/>
    <lineage>
        <taxon>Eukaryota</taxon>
        <taxon>Fungi</taxon>
        <taxon>Fungi incertae sedis</taxon>
        <taxon>Mucoromycota</taxon>
        <taxon>Glomeromycotina</taxon>
        <taxon>Glomeromycetes</taxon>
        <taxon>Diversisporales</taxon>
        <taxon>Gigasporaceae</taxon>
        <taxon>Gigaspora</taxon>
    </lineage>
</organism>
<dbReference type="Proteomes" id="UP000789901">
    <property type="component" value="Unassembled WGS sequence"/>
</dbReference>
<dbReference type="EMBL" id="CAJVQB010000444">
    <property type="protein sequence ID" value="CAG8489398.1"/>
    <property type="molecule type" value="Genomic_DNA"/>
</dbReference>
<reference evidence="1 2" key="1">
    <citation type="submission" date="2021-06" db="EMBL/GenBank/DDBJ databases">
        <authorList>
            <person name="Kallberg Y."/>
            <person name="Tangrot J."/>
            <person name="Rosling A."/>
        </authorList>
    </citation>
    <scope>NUCLEOTIDE SEQUENCE [LARGE SCALE GENOMIC DNA]</scope>
    <source>
        <strain evidence="1 2">120-4 pot B 10/14</strain>
    </source>
</reference>
<name>A0ABM8VZY2_GIGMA</name>
<evidence type="ECO:0000313" key="1">
    <source>
        <dbReference type="EMBL" id="CAG8489398.1"/>
    </source>
</evidence>
<gene>
    <name evidence="1" type="ORF">GMARGA_LOCUS1645</name>
</gene>